<protein>
    <submittedName>
        <fullName evidence="2">Lytic transglycosylase</fullName>
    </submittedName>
</protein>
<evidence type="ECO:0000313" key="3">
    <source>
        <dbReference type="Proteomes" id="UP000031433"/>
    </source>
</evidence>
<keyword evidence="3" id="KW-1185">Reference proteome</keyword>
<sequence>MKKMILVLAGTMLFSVSCNQSGLRKEAGPTAHFAAATDLEVRRLMEQGVEYDERQRQARAIAVVFAKRTTPERAHKLAALCYLKTLGTDLMPLDLAEIALSETGSLGFNAKAVSPKGALGVWQLMPYRAASHGYRPEEMQDDEKCAEAAVRELYSKLDMANGDLVRAKKLYCGVGPEADAYEIKRRRYRREILRELEPSLPVRAQELRIEVEQAS</sequence>
<reference evidence="2 3" key="1">
    <citation type="submission" date="2015-01" db="EMBL/GenBank/DDBJ databases">
        <title>Genome sequence of the anaerobic bacterium Geobacter soli GSS01, a dissimilatory Fe(III) reducer from soil.</title>
        <authorList>
            <person name="Yang G."/>
            <person name="Zhou S."/>
        </authorList>
    </citation>
    <scope>NUCLEOTIDE SEQUENCE [LARGE SCALE GENOMIC DNA]</scope>
    <source>
        <strain evidence="2 3">GSS01</strain>
    </source>
</reference>
<dbReference type="InterPro" id="IPR023346">
    <property type="entry name" value="Lysozyme-like_dom_sf"/>
</dbReference>
<dbReference type="RefSeq" id="WP_039643627.1">
    <property type="nucleotide sequence ID" value="NZ_JXBL01000001.1"/>
</dbReference>
<proteinExistence type="predicted"/>
<accession>A0A0C1TLI5</accession>
<name>A0A0C1TLI5_9BACT</name>
<evidence type="ECO:0000313" key="2">
    <source>
        <dbReference type="EMBL" id="KIE41729.1"/>
    </source>
</evidence>
<dbReference type="Proteomes" id="UP000031433">
    <property type="component" value="Unassembled WGS sequence"/>
</dbReference>
<feature type="domain" description="Transglycosylase SLT" evidence="1">
    <location>
        <begin position="107"/>
        <end position="171"/>
    </location>
</feature>
<dbReference type="InterPro" id="IPR008258">
    <property type="entry name" value="Transglycosylase_SLT_dom_1"/>
</dbReference>
<organism evidence="2 3">
    <name type="scientific">Geobacter soli</name>
    <dbReference type="NCBI Taxonomy" id="1510391"/>
    <lineage>
        <taxon>Bacteria</taxon>
        <taxon>Pseudomonadati</taxon>
        <taxon>Thermodesulfobacteriota</taxon>
        <taxon>Desulfuromonadia</taxon>
        <taxon>Geobacterales</taxon>
        <taxon>Geobacteraceae</taxon>
        <taxon>Geobacter</taxon>
    </lineage>
</organism>
<evidence type="ECO:0000259" key="1">
    <source>
        <dbReference type="Pfam" id="PF01464"/>
    </source>
</evidence>
<dbReference type="EMBL" id="JXBL01000001">
    <property type="protein sequence ID" value="KIE41729.1"/>
    <property type="molecule type" value="Genomic_DNA"/>
</dbReference>
<dbReference type="Gene3D" id="1.10.530.10">
    <property type="match status" value="1"/>
</dbReference>
<dbReference type="PROSITE" id="PS51257">
    <property type="entry name" value="PROKAR_LIPOPROTEIN"/>
    <property type="match status" value="1"/>
</dbReference>
<dbReference type="Pfam" id="PF01464">
    <property type="entry name" value="SLT"/>
    <property type="match status" value="1"/>
</dbReference>
<dbReference type="AlphaFoldDB" id="A0A0C1TLI5"/>
<comment type="caution">
    <text evidence="2">The sequence shown here is derived from an EMBL/GenBank/DDBJ whole genome shotgun (WGS) entry which is preliminary data.</text>
</comment>
<gene>
    <name evidence="2" type="ORF">SE37_03340</name>
</gene>
<dbReference type="SUPFAM" id="SSF53955">
    <property type="entry name" value="Lysozyme-like"/>
    <property type="match status" value="1"/>
</dbReference>